<dbReference type="EMBL" id="VWMK01000011">
    <property type="protein sequence ID" value="KAA3764539.1"/>
    <property type="molecule type" value="Genomic_DNA"/>
</dbReference>
<evidence type="ECO:0000313" key="6">
    <source>
        <dbReference type="Proteomes" id="UP000422221"/>
    </source>
</evidence>
<feature type="region of interest" description="Disordered" evidence="2">
    <location>
        <begin position="153"/>
        <end position="199"/>
    </location>
</feature>
<dbReference type="AlphaFoldDB" id="A0A7J4XI19"/>
<dbReference type="Proteomes" id="UP000422221">
    <property type="component" value="Unassembled WGS sequence"/>
</dbReference>
<feature type="compositionally biased region" description="Basic and acidic residues" evidence="2">
    <location>
        <begin position="181"/>
        <end position="193"/>
    </location>
</feature>
<evidence type="ECO:0000313" key="5">
    <source>
        <dbReference type="EMBL" id="KAA3764539.1"/>
    </source>
</evidence>
<organism evidence="5 6">
    <name type="scientific">Bacteroides salyersiae</name>
    <dbReference type="NCBI Taxonomy" id="291644"/>
    <lineage>
        <taxon>Bacteria</taxon>
        <taxon>Pseudomonadati</taxon>
        <taxon>Bacteroidota</taxon>
        <taxon>Bacteroidia</taxon>
        <taxon>Bacteroidales</taxon>
        <taxon>Bacteroidaceae</taxon>
        <taxon>Bacteroides</taxon>
    </lineage>
</organism>
<proteinExistence type="predicted"/>
<reference evidence="5 6" key="1">
    <citation type="journal article" date="2019" name="Nat. Med.">
        <title>A library of human gut bacterial isolates paired with longitudinal multiomics data enables mechanistic microbiome research.</title>
        <authorList>
            <person name="Poyet M."/>
            <person name="Groussin M."/>
            <person name="Gibbons S.M."/>
            <person name="Avila-Pacheco J."/>
            <person name="Jiang X."/>
            <person name="Kearney S.M."/>
            <person name="Perrotta A.R."/>
            <person name="Berdy B."/>
            <person name="Zhao S."/>
            <person name="Lieberman T.D."/>
            <person name="Swanson P.K."/>
            <person name="Smith M."/>
            <person name="Roesemann S."/>
            <person name="Alexander J.E."/>
            <person name="Rich S.A."/>
            <person name="Livny J."/>
            <person name="Vlamakis H."/>
            <person name="Clish C."/>
            <person name="Bullock K."/>
            <person name="Deik A."/>
            <person name="Scott J."/>
            <person name="Pierce K.A."/>
            <person name="Xavier R.J."/>
            <person name="Alm E.J."/>
        </authorList>
    </citation>
    <scope>NUCLEOTIDE SEQUENCE [LARGE SCALE GENOMIC DNA]</scope>
    <source>
        <strain evidence="5 6">BIOML-A10</strain>
    </source>
</reference>
<evidence type="ECO:0000256" key="1">
    <source>
        <dbReference type="ARBA" id="ARBA00022729"/>
    </source>
</evidence>
<name>A0A7J4XI19_9BACE</name>
<protein>
    <submittedName>
        <fullName evidence="5">Porin family protein</fullName>
    </submittedName>
</protein>
<feature type="compositionally biased region" description="Basic and acidic residues" evidence="2">
    <location>
        <begin position="153"/>
        <end position="171"/>
    </location>
</feature>
<accession>A0A7J4XI19</accession>
<dbReference type="Gene3D" id="2.40.160.20">
    <property type="match status" value="1"/>
</dbReference>
<evidence type="ECO:0000256" key="3">
    <source>
        <dbReference type="SAM" id="Phobius"/>
    </source>
</evidence>
<dbReference type="InterPro" id="IPR027385">
    <property type="entry name" value="Beta-barrel_OMP"/>
</dbReference>
<feature type="transmembrane region" description="Helical" evidence="3">
    <location>
        <begin position="54"/>
        <end position="74"/>
    </location>
</feature>
<dbReference type="SUPFAM" id="SSF56925">
    <property type="entry name" value="OMPA-like"/>
    <property type="match status" value="1"/>
</dbReference>
<keyword evidence="3" id="KW-1133">Transmembrane helix</keyword>
<keyword evidence="3" id="KW-0472">Membrane</keyword>
<dbReference type="InterPro" id="IPR011250">
    <property type="entry name" value="OMP/PagP_B-barrel"/>
</dbReference>
<keyword evidence="1" id="KW-0732">Signal</keyword>
<feature type="domain" description="Outer membrane protein beta-barrel" evidence="4">
    <location>
        <begin position="275"/>
        <end position="419"/>
    </location>
</feature>
<keyword evidence="3" id="KW-0812">Transmembrane</keyword>
<gene>
    <name evidence="5" type="ORF">F3F73_11800</name>
</gene>
<evidence type="ECO:0000256" key="2">
    <source>
        <dbReference type="SAM" id="MobiDB-lite"/>
    </source>
</evidence>
<dbReference type="Pfam" id="PF13505">
    <property type="entry name" value="OMP_b-brl"/>
    <property type="match status" value="1"/>
</dbReference>
<evidence type="ECO:0000259" key="4">
    <source>
        <dbReference type="Pfam" id="PF13505"/>
    </source>
</evidence>
<comment type="caution">
    <text evidence="5">The sequence shown here is derived from an EMBL/GenBank/DDBJ whole genome shotgun (WGS) entry which is preliminary data.</text>
</comment>
<sequence length="421" mass="46390">MKDEKMKDREMWMDKLKEKLENYSEPIPPFGWEQLEKELVPPVKKRILYPYRRWGAAAAAVLLVVASSLSIYFLNTPTADEIRHTVAPVLASDPDLLPPAHDPDMQVAKVEPVQPRPVIAQAGKVTERQGIEPSVPAETVTCPVEEGVNPIREAEAKETLPDETKETKEESGTVVRPHQRSGQDKLHIPAEKPKAKKGRWSVGAAVGNGGGTSFSGNGAVEPLHSSFSDQRLNLAPTAGNEIIQIPNNQVVVFKEGVPYLKRTDEIVDIKHHQPVSFGLSVRKGLAKGFSVETGVTYTLLSSDVQTVVSDARIDQKLHYIGIPVRANWNFFDKDRFTLYVAAGGMVEKCVYGKLGNDKLTVNPLQFSVSGAVGAQFNATKHIGVYVEPGVAYFFDDGSDVQTIRKDTPFNFNLQAGIRFTY</sequence>